<evidence type="ECO:0000313" key="4">
    <source>
        <dbReference type="Proteomes" id="UP001285263"/>
    </source>
</evidence>
<proteinExistence type="predicted"/>
<evidence type="ECO:0000256" key="1">
    <source>
        <dbReference type="SAM" id="SignalP"/>
    </source>
</evidence>
<keyword evidence="1" id="KW-0732">Signal</keyword>
<dbReference type="PANTHER" id="PTHR38731">
    <property type="entry name" value="LIPL45-RELATED LIPOPROTEIN-RELATED"/>
    <property type="match status" value="1"/>
</dbReference>
<accession>A0ABU5DBV9</accession>
<dbReference type="RefSeq" id="WP_320421669.1">
    <property type="nucleotide sequence ID" value="NZ_JAXCLA010000002.1"/>
</dbReference>
<protein>
    <submittedName>
        <fullName evidence="3">FecR domain-containing protein</fullName>
    </submittedName>
</protein>
<dbReference type="Pfam" id="PF04773">
    <property type="entry name" value="FecR"/>
    <property type="match status" value="1"/>
</dbReference>
<name>A0ABU5DBV9_9BURK</name>
<evidence type="ECO:0000313" key="3">
    <source>
        <dbReference type="EMBL" id="MDY0743752.1"/>
    </source>
</evidence>
<feature type="chain" id="PRO_5046197041" evidence="1">
    <location>
        <begin position="22"/>
        <end position="152"/>
    </location>
</feature>
<sequence length="152" mass="15468">MRIAVAAAVLGVTLLSTAVHADEPAAIGRVKRVSGSVLLDRAGKTVPVTPGMALQAGDQIRTGADGLVGVTLADDTLLSAGKGSRLLINDFRFDATTHDGGMLATLSQGSLHVVTGLIAKKAPEKVNFKTPSTVLGVRGTDFVVEVPEAGAL</sequence>
<dbReference type="Proteomes" id="UP001285263">
    <property type="component" value="Unassembled WGS sequence"/>
</dbReference>
<feature type="domain" description="FecR protein" evidence="2">
    <location>
        <begin position="58"/>
        <end position="145"/>
    </location>
</feature>
<dbReference type="EMBL" id="JAXCLA010000002">
    <property type="protein sequence ID" value="MDY0743752.1"/>
    <property type="molecule type" value="Genomic_DNA"/>
</dbReference>
<dbReference type="InterPro" id="IPR006860">
    <property type="entry name" value="FecR"/>
</dbReference>
<organism evidence="3 4">
    <name type="scientific">Roseateles agri</name>
    <dbReference type="NCBI Taxonomy" id="3098619"/>
    <lineage>
        <taxon>Bacteria</taxon>
        <taxon>Pseudomonadati</taxon>
        <taxon>Pseudomonadota</taxon>
        <taxon>Betaproteobacteria</taxon>
        <taxon>Burkholderiales</taxon>
        <taxon>Sphaerotilaceae</taxon>
        <taxon>Roseateles</taxon>
    </lineage>
</organism>
<keyword evidence="4" id="KW-1185">Reference proteome</keyword>
<evidence type="ECO:0000259" key="2">
    <source>
        <dbReference type="Pfam" id="PF04773"/>
    </source>
</evidence>
<comment type="caution">
    <text evidence="3">The sequence shown here is derived from an EMBL/GenBank/DDBJ whole genome shotgun (WGS) entry which is preliminary data.</text>
</comment>
<feature type="signal peptide" evidence="1">
    <location>
        <begin position="1"/>
        <end position="21"/>
    </location>
</feature>
<reference evidence="3 4" key="1">
    <citation type="submission" date="2023-11" db="EMBL/GenBank/DDBJ databases">
        <title>Paucibacter sp. nov., isolated from fresh soil in Korea.</title>
        <authorList>
            <person name="Le N.T.T."/>
        </authorList>
    </citation>
    <scope>NUCLEOTIDE SEQUENCE [LARGE SCALE GENOMIC DNA]</scope>
    <source>
        <strain evidence="3 4">R3-3</strain>
    </source>
</reference>
<gene>
    <name evidence="3" type="ORF">SNE35_04515</name>
</gene>